<name>A0A7S3QR30_DUNTE</name>
<comment type="subcellular location">
    <subcellularLocation>
        <location evidence="5">Cytoplasm</location>
    </subcellularLocation>
</comment>
<dbReference type="Pfam" id="PF05091">
    <property type="entry name" value="eIF-3_zeta"/>
    <property type="match status" value="1"/>
</dbReference>
<feature type="compositionally biased region" description="Low complexity" evidence="6">
    <location>
        <begin position="95"/>
        <end position="108"/>
    </location>
</feature>
<evidence type="ECO:0000256" key="3">
    <source>
        <dbReference type="ARBA" id="ARBA00022884"/>
    </source>
</evidence>
<dbReference type="PANTHER" id="PTHR12399">
    <property type="entry name" value="EUKARYOTIC TRANSLATION INITIATION FACTOR 3 SUBUNIT 7"/>
    <property type="match status" value="1"/>
</dbReference>
<feature type="compositionally biased region" description="Basic and acidic residues" evidence="6">
    <location>
        <begin position="111"/>
        <end position="133"/>
    </location>
</feature>
<comment type="subunit">
    <text evidence="5">Component of the eukaryotic translation initiation factor 3 (eIF-3) complex.</text>
</comment>
<comment type="similarity">
    <text evidence="5">Belongs to the eIF-3 subunit D family.</text>
</comment>
<evidence type="ECO:0000313" key="7">
    <source>
        <dbReference type="EMBL" id="CAE0490565.1"/>
    </source>
</evidence>
<dbReference type="AlphaFoldDB" id="A0A7S3QR30"/>
<comment type="function">
    <text evidence="5">mRNA cap-binding component of the eukaryotic translation initiation factor 3 (eIF-3) complex, which is involved in protein synthesis of a specialized repertoire of mRNAs and, together with other initiation factors, stimulates binding of mRNA and methionyl-tRNAi to the 40S ribosome. The eIF-3 complex specifically targets and initiates translation of a subset of mRNAs involved in cell proliferation. In the eIF-3 complex, eif3d specifically recognizes and binds the 7-methylguanosine cap of a subset of mRNAs.</text>
</comment>
<reference evidence="7" key="1">
    <citation type="submission" date="2021-01" db="EMBL/GenBank/DDBJ databases">
        <authorList>
            <person name="Corre E."/>
            <person name="Pelletier E."/>
            <person name="Niang G."/>
            <person name="Scheremetjew M."/>
            <person name="Finn R."/>
            <person name="Kale V."/>
            <person name="Holt S."/>
            <person name="Cochrane G."/>
            <person name="Meng A."/>
            <person name="Brown T."/>
            <person name="Cohen L."/>
        </authorList>
    </citation>
    <scope>NUCLEOTIDE SEQUENCE</scope>
    <source>
        <strain evidence="7">CCMP1320</strain>
    </source>
</reference>
<feature type="compositionally biased region" description="Polar residues" evidence="6">
    <location>
        <begin position="134"/>
        <end position="149"/>
    </location>
</feature>
<evidence type="ECO:0000256" key="6">
    <source>
        <dbReference type="SAM" id="MobiDB-lite"/>
    </source>
</evidence>
<keyword evidence="4 5" id="KW-0648">Protein biosynthesis</keyword>
<protein>
    <recommendedName>
        <fullName evidence="5">Eukaryotic translation initiation factor 3 subunit D</fullName>
        <shortName evidence="5">eIF3d</shortName>
    </recommendedName>
    <alternativeName>
        <fullName evidence="5">Eukaryotic translation initiation factor 3 subunit 7</fullName>
    </alternativeName>
    <alternativeName>
        <fullName evidence="5">eIF-3-zeta</fullName>
    </alternativeName>
</protein>
<sequence length="545" mass="61911">MASLPSFALPEVFESEDGWGPTAACVPPELQHLPFAPFSKSDKVGRASDWTQAAYQKFSGRYQQGQVPAVFNFFHNDEEESFHLVDNRPVKPKTFGQRRFQQNRFQPRGGRGGDRDRGLDGRGDRGKKQEMQKRQQWQNYGRDQQRTNYSSSVEIRPEWAVIEQIPFQSLVKLTCAVGEAEDVMRCGELEYYDKAYDRITVKQETPLLKTGRAFRNVSTSEDPIIRKAAAENKAKVFATDNILTTLMCMKSSKYSWDLIVTKHNGKIFIDRRATSNLNFLTVNETAPDEIPEDKDNINGVQQLALEATAINQNFSQQVLAKGEERYKFEDPNPFASPEDDEELASCAYRYRKWRLNEEGDVDIIVRCELDGVVNFKGEDQLVSIKALNEVDMRAQDWRKRVESQRGAILAFETKNNKNKMAKWTAAALLAGADMIKLGYVSRAGPRDNANHVILATQVCKPKEFAGQINLNMDHCWGIIRALVDMLLKLDDGKYLCVKDPMKELMRVYAIPADAFDMEANYEDEQAPTDEQAPSEPAKQGKEGEE</sequence>
<dbReference type="PANTHER" id="PTHR12399:SF0">
    <property type="entry name" value="EUKARYOTIC TRANSLATION INITIATION FACTOR 3 SUBUNIT D"/>
    <property type="match status" value="1"/>
</dbReference>
<dbReference type="GO" id="GO:0098808">
    <property type="term" value="F:mRNA cap binding"/>
    <property type="evidence" value="ECO:0007669"/>
    <property type="project" value="UniProtKB-UniRule"/>
</dbReference>
<accession>A0A7S3QR30</accession>
<keyword evidence="3" id="KW-0694">RNA-binding</keyword>
<dbReference type="GO" id="GO:0003743">
    <property type="term" value="F:translation initiation factor activity"/>
    <property type="evidence" value="ECO:0007669"/>
    <property type="project" value="UniProtKB-UniRule"/>
</dbReference>
<keyword evidence="2 5" id="KW-0396">Initiation factor</keyword>
<evidence type="ECO:0000256" key="4">
    <source>
        <dbReference type="ARBA" id="ARBA00022917"/>
    </source>
</evidence>
<feature type="region of interest" description="Disordered" evidence="6">
    <location>
        <begin position="519"/>
        <end position="545"/>
    </location>
</feature>
<evidence type="ECO:0000256" key="5">
    <source>
        <dbReference type="HAMAP-Rule" id="MF_03003"/>
    </source>
</evidence>
<dbReference type="HAMAP" id="MF_03003">
    <property type="entry name" value="eIF3d"/>
    <property type="match status" value="1"/>
</dbReference>
<dbReference type="GO" id="GO:0002191">
    <property type="term" value="P:cap-dependent translational initiation"/>
    <property type="evidence" value="ECO:0007669"/>
    <property type="project" value="UniProtKB-UniRule"/>
</dbReference>
<feature type="region of interest" description="RNA gate" evidence="5">
    <location>
        <begin position="276"/>
        <end position="290"/>
    </location>
</feature>
<evidence type="ECO:0000256" key="1">
    <source>
        <dbReference type="ARBA" id="ARBA00022490"/>
    </source>
</evidence>
<organism evidence="7">
    <name type="scientific">Dunaliella tertiolecta</name>
    <name type="common">Green alga</name>
    <dbReference type="NCBI Taxonomy" id="3047"/>
    <lineage>
        <taxon>Eukaryota</taxon>
        <taxon>Viridiplantae</taxon>
        <taxon>Chlorophyta</taxon>
        <taxon>core chlorophytes</taxon>
        <taxon>Chlorophyceae</taxon>
        <taxon>CS clade</taxon>
        <taxon>Chlamydomonadales</taxon>
        <taxon>Dunaliellaceae</taxon>
        <taxon>Dunaliella</taxon>
    </lineage>
</organism>
<dbReference type="PIRSF" id="PIRSF016281">
    <property type="entry name" value="EIF-3_zeta"/>
    <property type="match status" value="1"/>
</dbReference>
<keyword evidence="1 5" id="KW-0963">Cytoplasm</keyword>
<dbReference type="GO" id="GO:0016282">
    <property type="term" value="C:eukaryotic 43S preinitiation complex"/>
    <property type="evidence" value="ECO:0007669"/>
    <property type="project" value="UniProtKB-UniRule"/>
</dbReference>
<gene>
    <name evidence="7" type="ORF">DTER00134_LOCUS5638</name>
</gene>
<evidence type="ECO:0000256" key="2">
    <source>
        <dbReference type="ARBA" id="ARBA00022540"/>
    </source>
</evidence>
<dbReference type="InterPro" id="IPR007783">
    <property type="entry name" value="eIF3d"/>
</dbReference>
<dbReference type="GO" id="GO:0005852">
    <property type="term" value="C:eukaryotic translation initiation factor 3 complex"/>
    <property type="evidence" value="ECO:0007669"/>
    <property type="project" value="UniProtKB-UniRule"/>
</dbReference>
<dbReference type="GO" id="GO:0033290">
    <property type="term" value="C:eukaryotic 48S preinitiation complex"/>
    <property type="evidence" value="ECO:0007669"/>
    <property type="project" value="UniProtKB-UniRule"/>
</dbReference>
<feature type="region of interest" description="Disordered" evidence="6">
    <location>
        <begin position="85"/>
        <end position="149"/>
    </location>
</feature>
<comment type="domain">
    <text evidence="5">The RNA gate region regulates mRNA cap recognition to prevent promiscuous mRNA-binding before assembly of eif3d into the full eukaryotic translation initiation factor 3 (eIF-3) complex.</text>
</comment>
<dbReference type="GO" id="GO:0001732">
    <property type="term" value="P:formation of cytoplasmic translation initiation complex"/>
    <property type="evidence" value="ECO:0007669"/>
    <property type="project" value="UniProtKB-UniRule"/>
</dbReference>
<dbReference type="EMBL" id="HBIP01010156">
    <property type="protein sequence ID" value="CAE0490565.1"/>
    <property type="molecule type" value="Transcribed_RNA"/>
</dbReference>
<proteinExistence type="inferred from homology"/>